<evidence type="ECO:0000259" key="2">
    <source>
        <dbReference type="Pfam" id="PF22693"/>
    </source>
</evidence>
<gene>
    <name evidence="3" type="ORF">BDV34DRAFT_231724</name>
</gene>
<dbReference type="Pfam" id="PF22693">
    <property type="entry name" value="MACPF_1"/>
    <property type="match status" value="1"/>
</dbReference>
<dbReference type="AlphaFoldDB" id="A0A5N6D0W6"/>
<sequence>MMVSGPHTSGSGARELQRDSIIPTDLDAQIVSFVENTPITTASLDIGLPKTDDPPKGPTDELTNGLVLTIYKYDKTQNKSKASFSTSYSPELAKDSLGSIRLNLLKQKALSNGYANRKFCTKAGDEVDDQMLFAEYAELNDEKPGKSRYSIYIRDKMRNIQKRAKLDEGLKTFLDQKLDLDSETKATFLEAKAEQLTSKFSKSDWQASANSDKVVHPALMSEKHWGIVMRNTNLLSGHVLQRETVEKVYTLPNGSTATMPVQVDNNGYKRSFYPAFVLKPREIESYNATYDLDSEEVAVTAAAQAEEKEKGVKQSLEFKLRIPRFQINDNTNVEVFETQGKHEKANAESGFMKQSLSAAVGGSYGPVSGGIKGGATWGGTTAQASYQADEKKYMHVVYNFPRVKLEFDASQLEVSADCKKDIAILRDERTKEALEDFLNKYGHIFATHIYLGGRLFSIEESNAVAGSTVEEKTAVMKAAASASISGYGCHAEVSYSRETNDASKTTKTEVSLRHSISWSAEGGDTTLCNNPPQWCPTVASFYNWRVIRQSECVNLIDLLAQIKGYEDIGSLVENIARLHTAPEDSICFQLSTKISEGSQDEQNIFPGDGTQDNLPGGILGGQPNDICFEVAVTDGKDIVCVDEIDGHGKTTEKRLRFRYGVKYPVQFRAKSLDGPCDPATKYPHGLQWRPTVKNSGDGFLFGSRNKASNVMIEFRRSGSPLTDLYVKERGTVCLSFSWPGHKDEGLVIEGNYMRTRRSAVDTLLEIHYVSDAAREITLEKHLNEKEKLRADAREAQEAAQKAKAAAAEADSEREKAKEAYKEIVVKARERLFPEWEQQKKVKDCMATHINDLQISTKMKEEENKMNALTALILSFEAGEFDIGHVGQAVREHELPEGYFMLWYQRSVLIPSFYK</sequence>
<feature type="coiled-coil region" evidence="1">
    <location>
        <begin position="778"/>
        <end position="822"/>
    </location>
</feature>
<dbReference type="InterPro" id="IPR054586">
    <property type="entry name" value="MACPF_1_fungal"/>
</dbReference>
<organism evidence="3 4">
    <name type="scientific">Aspergillus parasiticus</name>
    <dbReference type="NCBI Taxonomy" id="5067"/>
    <lineage>
        <taxon>Eukaryota</taxon>
        <taxon>Fungi</taxon>
        <taxon>Dikarya</taxon>
        <taxon>Ascomycota</taxon>
        <taxon>Pezizomycotina</taxon>
        <taxon>Eurotiomycetes</taxon>
        <taxon>Eurotiomycetidae</taxon>
        <taxon>Eurotiales</taxon>
        <taxon>Aspergillaceae</taxon>
        <taxon>Aspergillus</taxon>
        <taxon>Aspergillus subgen. Circumdati</taxon>
    </lineage>
</organism>
<keyword evidence="4" id="KW-1185">Reference proteome</keyword>
<evidence type="ECO:0000313" key="4">
    <source>
        <dbReference type="Proteomes" id="UP000326532"/>
    </source>
</evidence>
<proteinExistence type="predicted"/>
<dbReference type="VEuPathDB" id="FungiDB:BDV34DRAFT_231724"/>
<evidence type="ECO:0000313" key="3">
    <source>
        <dbReference type="EMBL" id="KAB8198905.1"/>
    </source>
</evidence>
<name>A0A5N6D0W6_ASPPA</name>
<accession>A0A5N6D0W6</accession>
<dbReference type="EMBL" id="ML735119">
    <property type="protein sequence ID" value="KAB8198905.1"/>
    <property type="molecule type" value="Genomic_DNA"/>
</dbReference>
<evidence type="ECO:0000256" key="1">
    <source>
        <dbReference type="SAM" id="Coils"/>
    </source>
</evidence>
<dbReference type="Proteomes" id="UP000326532">
    <property type="component" value="Unassembled WGS sequence"/>
</dbReference>
<feature type="domain" description="MACPF-like" evidence="2">
    <location>
        <begin position="393"/>
        <end position="560"/>
    </location>
</feature>
<protein>
    <recommendedName>
        <fullName evidence="2">MACPF-like domain-containing protein</fullName>
    </recommendedName>
</protein>
<reference evidence="3 4" key="1">
    <citation type="submission" date="2019-04" db="EMBL/GenBank/DDBJ databases">
        <title>Fungal friends and foes A comparative genomics study of 23 Aspergillus species from section Flavi.</title>
        <authorList>
            <consortium name="DOE Joint Genome Institute"/>
            <person name="Kjaerbolling I."/>
            <person name="Vesth T.C."/>
            <person name="Frisvad J.C."/>
            <person name="Nybo J.L."/>
            <person name="Theobald S."/>
            <person name="Kildgaard S."/>
            <person name="Petersen T.I."/>
            <person name="Kuo A."/>
            <person name="Sato A."/>
            <person name="Lyhne E.K."/>
            <person name="Kogle M.E."/>
            <person name="Wiebenga A."/>
            <person name="Kun R.S."/>
            <person name="Lubbers R.J."/>
            <person name="Makela M.R."/>
            <person name="Barry K."/>
            <person name="Chovatia M."/>
            <person name="Clum A."/>
            <person name="Daum C."/>
            <person name="Haridas S."/>
            <person name="He G."/>
            <person name="LaButti K."/>
            <person name="Lipzen A."/>
            <person name="Mondo S."/>
            <person name="Pangilinan J."/>
            <person name="Riley R."/>
            <person name="Salamov A."/>
            <person name="Simmons B.A."/>
            <person name="Magnuson J.K."/>
            <person name="Henrissat B."/>
            <person name="Mortensen U.H."/>
            <person name="Larsen T.O."/>
            <person name="De vries R.P."/>
            <person name="Grigoriev I.V."/>
            <person name="Machida M."/>
            <person name="Baker S.E."/>
            <person name="Andersen M.R."/>
        </authorList>
    </citation>
    <scope>NUCLEOTIDE SEQUENCE [LARGE SCALE GENOMIC DNA]</scope>
    <source>
        <strain evidence="3 4">CBS 117618</strain>
    </source>
</reference>
<keyword evidence="1" id="KW-0175">Coiled coil</keyword>